<dbReference type="InterPro" id="IPR002942">
    <property type="entry name" value="S4_RNA-bd"/>
</dbReference>
<dbReference type="NCBIfam" id="NF007976">
    <property type="entry name" value="PRK10700.1"/>
    <property type="match status" value="1"/>
</dbReference>
<reference evidence="9 10" key="1">
    <citation type="journal article" date="2015" name="Genome Biol. Evol.">
        <title>Distinctive Genome Reduction Rates Revealed by Genomic Analyses of Two Coxiella-Like Endosymbionts in Ticks.</title>
        <authorList>
            <person name="Gottlieb Y."/>
            <person name="Lalzar I."/>
            <person name="Klasson L."/>
        </authorList>
    </citation>
    <scope>NUCLEOTIDE SEQUENCE [LARGE SCALE GENOMIC DNA]</scope>
    <source>
        <strain evidence="9 10">CRt</strain>
    </source>
</reference>
<feature type="domain" description="RNA-binding S4" evidence="8">
    <location>
        <begin position="3"/>
        <end position="62"/>
    </location>
</feature>
<dbReference type="InterPro" id="IPR018496">
    <property type="entry name" value="PsdUridine_synth_RsuA/RluB_CS"/>
</dbReference>
<evidence type="ECO:0000313" key="9">
    <source>
        <dbReference type="EMBL" id="AKQ33706.1"/>
    </source>
</evidence>
<dbReference type="InterPro" id="IPR036986">
    <property type="entry name" value="S4_RNA-bd_sf"/>
</dbReference>
<dbReference type="CDD" id="cd02556">
    <property type="entry name" value="PseudoU_synth_RluB"/>
    <property type="match status" value="1"/>
</dbReference>
<evidence type="ECO:0000256" key="2">
    <source>
        <dbReference type="ARBA" id="ARBA00022884"/>
    </source>
</evidence>
<dbReference type="Gene3D" id="3.30.70.580">
    <property type="entry name" value="Pseudouridine synthase I, catalytic domain, N-terminal subdomain"/>
    <property type="match status" value="1"/>
</dbReference>
<dbReference type="InterPro" id="IPR006145">
    <property type="entry name" value="PsdUridine_synth_RsuA/RluA"/>
</dbReference>
<sequence>MTERIQKVLARAGYRSRREIEKLIEAGRIQINNHTAKLGNRLSPDDVVYIDGKLYQISPAEEVRVLLYHKPLGEVCTRKDPEGRPTVFEVLPRLFSGRWINVGRLDINTSGLLLFTNDGDFENRLMHPSSKIEREYAVRIMGEVDADTTKRLAHGVKLEDGKARFEDIVDVGGNGKNHWFHVVVVEGRNRLVRRLWESQGVKVSRLIRVRLGSLVLPKSLRRGEWKELEPSEIAALQNILKISS</sequence>
<dbReference type="NCBIfam" id="TIGR00093">
    <property type="entry name" value="pseudouridine synthase"/>
    <property type="match status" value="1"/>
</dbReference>
<dbReference type="PANTHER" id="PTHR47683:SF3">
    <property type="entry name" value="RIBOSOMAL LARGE SUBUNIT PSEUDOURIDINE SYNTHASE B"/>
    <property type="match status" value="1"/>
</dbReference>
<evidence type="ECO:0000256" key="5">
    <source>
        <dbReference type="ARBA" id="ARBA00037383"/>
    </source>
</evidence>
<dbReference type="Proteomes" id="UP000063965">
    <property type="component" value="Chromosome"/>
</dbReference>
<gene>
    <name evidence="9" type="ORF">CleRT_10140</name>
</gene>
<evidence type="ECO:0000313" key="10">
    <source>
        <dbReference type="Proteomes" id="UP000063965"/>
    </source>
</evidence>
<dbReference type="PANTHER" id="PTHR47683">
    <property type="entry name" value="PSEUDOURIDINE SYNTHASE FAMILY PROTEIN-RELATED"/>
    <property type="match status" value="1"/>
</dbReference>
<evidence type="ECO:0000256" key="3">
    <source>
        <dbReference type="ARBA" id="ARBA00023235"/>
    </source>
</evidence>
<dbReference type="InterPro" id="IPR020103">
    <property type="entry name" value="PsdUridine_synth_cat_dom_sf"/>
</dbReference>
<proteinExistence type="inferred from homology"/>
<dbReference type="SUPFAM" id="SSF55174">
    <property type="entry name" value="Alpha-L RNA-binding motif"/>
    <property type="match status" value="1"/>
</dbReference>
<dbReference type="RefSeq" id="WP_048875337.1">
    <property type="nucleotide sequence ID" value="NZ_CP011126.1"/>
</dbReference>
<evidence type="ECO:0000256" key="6">
    <source>
        <dbReference type="PROSITE-ProRule" id="PRU00182"/>
    </source>
</evidence>
<evidence type="ECO:0000256" key="7">
    <source>
        <dbReference type="RuleBase" id="RU003887"/>
    </source>
</evidence>
<comment type="catalytic activity">
    <reaction evidence="4">
        <text>uridine(2605) in 23S rRNA = pseudouridine(2605) in 23S rRNA</text>
        <dbReference type="Rhea" id="RHEA:42520"/>
        <dbReference type="Rhea" id="RHEA-COMP:10095"/>
        <dbReference type="Rhea" id="RHEA-COMP:10096"/>
        <dbReference type="ChEBI" id="CHEBI:65314"/>
        <dbReference type="ChEBI" id="CHEBI:65315"/>
        <dbReference type="EC" id="5.4.99.22"/>
    </reaction>
</comment>
<keyword evidence="3 7" id="KW-0413">Isomerase</keyword>
<comment type="function">
    <text evidence="5">Responsible for synthesis of pseudouridine from uracil-2605 in 23S ribosomal RNA.</text>
</comment>
<dbReference type="InterPro" id="IPR042092">
    <property type="entry name" value="PsdUridine_s_RsuA/RluB/E/F_cat"/>
</dbReference>
<dbReference type="InterPro" id="IPR000748">
    <property type="entry name" value="PsdUridine_synth_RsuA/RluB/E/F"/>
</dbReference>
<dbReference type="Gene3D" id="3.10.290.10">
    <property type="entry name" value="RNA-binding S4 domain"/>
    <property type="match status" value="1"/>
</dbReference>
<evidence type="ECO:0000256" key="1">
    <source>
        <dbReference type="ARBA" id="ARBA00008348"/>
    </source>
</evidence>
<dbReference type="EC" id="5.4.99.-" evidence="7"/>
<dbReference type="InterPro" id="IPR050343">
    <property type="entry name" value="RsuA_PseudoU_synthase"/>
</dbReference>
<dbReference type="Pfam" id="PF01479">
    <property type="entry name" value="S4"/>
    <property type="match status" value="1"/>
</dbReference>
<organism evidence="9 10">
    <name type="scientific">Candidatus Coxiella mudrowiae</name>
    <dbReference type="NCBI Taxonomy" id="2054173"/>
    <lineage>
        <taxon>Bacteria</taxon>
        <taxon>Pseudomonadati</taxon>
        <taxon>Pseudomonadota</taxon>
        <taxon>Gammaproteobacteria</taxon>
        <taxon>Legionellales</taxon>
        <taxon>Coxiellaceae</taxon>
        <taxon>Coxiella</taxon>
    </lineage>
</organism>
<evidence type="ECO:0000256" key="4">
    <source>
        <dbReference type="ARBA" id="ARBA00036944"/>
    </source>
</evidence>
<dbReference type="PROSITE" id="PS50889">
    <property type="entry name" value="S4"/>
    <property type="match status" value="1"/>
</dbReference>
<accession>A0ABN4HR40</accession>
<comment type="similarity">
    <text evidence="1 7">Belongs to the pseudouridine synthase RsuA family.</text>
</comment>
<dbReference type="InterPro" id="IPR020094">
    <property type="entry name" value="TruA/RsuA/RluB/E/F_N"/>
</dbReference>
<keyword evidence="10" id="KW-1185">Reference proteome</keyword>
<name>A0ABN4HR40_9COXI</name>
<dbReference type="PROSITE" id="PS01149">
    <property type="entry name" value="PSI_RSU"/>
    <property type="match status" value="1"/>
</dbReference>
<dbReference type="CDD" id="cd00165">
    <property type="entry name" value="S4"/>
    <property type="match status" value="1"/>
</dbReference>
<dbReference type="SMART" id="SM00363">
    <property type="entry name" value="S4"/>
    <property type="match status" value="1"/>
</dbReference>
<evidence type="ECO:0000259" key="8">
    <source>
        <dbReference type="SMART" id="SM00363"/>
    </source>
</evidence>
<dbReference type="Pfam" id="PF00849">
    <property type="entry name" value="PseudoU_synth_2"/>
    <property type="match status" value="1"/>
</dbReference>
<dbReference type="SUPFAM" id="SSF55120">
    <property type="entry name" value="Pseudouridine synthase"/>
    <property type="match status" value="1"/>
</dbReference>
<protein>
    <recommendedName>
        <fullName evidence="7">Pseudouridine synthase</fullName>
        <ecNumber evidence="7">5.4.99.-</ecNumber>
    </recommendedName>
</protein>
<dbReference type="EMBL" id="CP011126">
    <property type="protein sequence ID" value="AKQ33706.1"/>
    <property type="molecule type" value="Genomic_DNA"/>
</dbReference>
<dbReference type="Gene3D" id="3.30.70.1560">
    <property type="entry name" value="Alpha-L RNA-binding motif"/>
    <property type="match status" value="1"/>
</dbReference>
<keyword evidence="2 6" id="KW-0694">RNA-binding</keyword>